<feature type="compositionally biased region" description="Basic and acidic residues" evidence="6">
    <location>
        <begin position="1587"/>
        <end position="1609"/>
    </location>
</feature>
<feature type="domain" description="C2" evidence="8">
    <location>
        <begin position="421"/>
        <end position="551"/>
    </location>
</feature>
<feature type="domain" description="C2" evidence="8">
    <location>
        <begin position="779"/>
        <end position="925"/>
    </location>
</feature>
<evidence type="ECO:0000256" key="3">
    <source>
        <dbReference type="ARBA" id="ARBA00022737"/>
    </source>
</evidence>
<dbReference type="InterPro" id="IPR000008">
    <property type="entry name" value="C2_dom"/>
</dbReference>
<keyword evidence="3" id="KW-0677">Repeat</keyword>
<feature type="domain" description="C2" evidence="8">
    <location>
        <begin position="249"/>
        <end position="374"/>
    </location>
</feature>
<feature type="region of interest" description="Disordered" evidence="6">
    <location>
        <begin position="1077"/>
        <end position="1135"/>
    </location>
</feature>
<dbReference type="SMART" id="SM01202">
    <property type="entry name" value="FerI"/>
    <property type="match status" value="1"/>
</dbReference>
<feature type="region of interest" description="Disordered" evidence="6">
    <location>
        <begin position="1587"/>
        <end position="1657"/>
    </location>
</feature>
<evidence type="ECO:0000256" key="6">
    <source>
        <dbReference type="SAM" id="MobiDB-lite"/>
    </source>
</evidence>
<dbReference type="Proteomes" id="UP001165060">
    <property type="component" value="Unassembled WGS sequence"/>
</dbReference>
<evidence type="ECO:0000259" key="8">
    <source>
        <dbReference type="PROSITE" id="PS50004"/>
    </source>
</evidence>
<reference evidence="9 10" key="1">
    <citation type="journal article" date="2023" name="Commun. Biol.">
        <title>Genome analysis of Parmales, the sister group of diatoms, reveals the evolutionary specialization of diatoms from phago-mixotrophs to photoautotrophs.</title>
        <authorList>
            <person name="Ban H."/>
            <person name="Sato S."/>
            <person name="Yoshikawa S."/>
            <person name="Yamada K."/>
            <person name="Nakamura Y."/>
            <person name="Ichinomiya M."/>
            <person name="Sato N."/>
            <person name="Blanc-Mathieu R."/>
            <person name="Endo H."/>
            <person name="Kuwata A."/>
            <person name="Ogata H."/>
        </authorList>
    </citation>
    <scope>NUCLEOTIDE SEQUENCE [LARGE SCALE GENOMIC DNA]</scope>
</reference>
<feature type="compositionally biased region" description="Basic and acidic residues" evidence="6">
    <location>
        <begin position="1705"/>
        <end position="1720"/>
    </location>
</feature>
<dbReference type="SUPFAM" id="SSF49562">
    <property type="entry name" value="C2 domain (Calcium/lipid-binding domain, CaLB)"/>
    <property type="match status" value="6"/>
</dbReference>
<dbReference type="CDD" id="cd00030">
    <property type="entry name" value="C2"/>
    <property type="match status" value="1"/>
</dbReference>
<feature type="compositionally biased region" description="Acidic residues" evidence="6">
    <location>
        <begin position="43"/>
        <end position="56"/>
    </location>
</feature>
<evidence type="ECO:0000313" key="9">
    <source>
        <dbReference type="EMBL" id="GMI38320.1"/>
    </source>
</evidence>
<evidence type="ECO:0000256" key="2">
    <source>
        <dbReference type="ARBA" id="ARBA00022692"/>
    </source>
</evidence>
<dbReference type="SMART" id="SM00239">
    <property type="entry name" value="C2"/>
    <property type="match status" value="5"/>
</dbReference>
<accession>A0ABQ6N1F2</accession>
<feature type="region of interest" description="Disordered" evidence="6">
    <location>
        <begin position="1178"/>
        <end position="1204"/>
    </location>
</feature>
<dbReference type="PANTHER" id="PTHR12546:SF33">
    <property type="entry name" value="SPERM VESICLE FUSION PROTEIN FER-1"/>
    <property type="match status" value="1"/>
</dbReference>
<comment type="caution">
    <text evidence="9">The sequence shown here is derived from an EMBL/GenBank/DDBJ whole genome shotgun (WGS) entry which is preliminary data.</text>
</comment>
<proteinExistence type="predicted"/>
<keyword evidence="4 7" id="KW-1133">Transmembrane helix</keyword>
<evidence type="ECO:0000256" key="7">
    <source>
        <dbReference type="SAM" id="Phobius"/>
    </source>
</evidence>
<dbReference type="InterPro" id="IPR035892">
    <property type="entry name" value="C2_domain_sf"/>
</dbReference>
<feature type="compositionally biased region" description="Basic and acidic residues" evidence="6">
    <location>
        <begin position="225"/>
        <end position="250"/>
    </location>
</feature>
<dbReference type="Pfam" id="PF00168">
    <property type="entry name" value="C2"/>
    <property type="match status" value="6"/>
</dbReference>
<organism evidence="9 10">
    <name type="scientific">Tetraparma gracilis</name>
    <dbReference type="NCBI Taxonomy" id="2962635"/>
    <lineage>
        <taxon>Eukaryota</taxon>
        <taxon>Sar</taxon>
        <taxon>Stramenopiles</taxon>
        <taxon>Ochrophyta</taxon>
        <taxon>Bolidophyceae</taxon>
        <taxon>Parmales</taxon>
        <taxon>Triparmaceae</taxon>
        <taxon>Tetraparma</taxon>
    </lineage>
</organism>
<keyword evidence="10" id="KW-1185">Reference proteome</keyword>
<dbReference type="InterPro" id="IPR012968">
    <property type="entry name" value="FerIin_dom"/>
</dbReference>
<dbReference type="Pfam" id="PF08151">
    <property type="entry name" value="FerI"/>
    <property type="match status" value="1"/>
</dbReference>
<feature type="domain" description="C2" evidence="8">
    <location>
        <begin position="38"/>
        <end position="165"/>
    </location>
</feature>
<name>A0ABQ6N1F2_9STRA</name>
<dbReference type="InterPro" id="IPR037721">
    <property type="entry name" value="Ferlin"/>
</dbReference>
<comment type="subcellular location">
    <subcellularLocation>
        <location evidence="1">Membrane</location>
        <topology evidence="1">Single-pass membrane protein</topology>
    </subcellularLocation>
</comment>
<feature type="domain" description="C2" evidence="8">
    <location>
        <begin position="1444"/>
        <end position="1572"/>
    </location>
</feature>
<dbReference type="InterPro" id="IPR037724">
    <property type="entry name" value="C2E_Ferlin"/>
</dbReference>
<feature type="region of interest" description="Disordered" evidence="6">
    <location>
        <begin position="217"/>
        <end position="250"/>
    </location>
</feature>
<evidence type="ECO:0000313" key="10">
    <source>
        <dbReference type="Proteomes" id="UP001165060"/>
    </source>
</evidence>
<feature type="region of interest" description="Disordered" evidence="6">
    <location>
        <begin position="1705"/>
        <end position="1732"/>
    </location>
</feature>
<evidence type="ECO:0000256" key="4">
    <source>
        <dbReference type="ARBA" id="ARBA00022989"/>
    </source>
</evidence>
<dbReference type="PANTHER" id="PTHR12546">
    <property type="entry name" value="FER-1-LIKE"/>
    <property type="match status" value="1"/>
</dbReference>
<feature type="transmembrane region" description="Helical" evidence="7">
    <location>
        <begin position="1838"/>
        <end position="1859"/>
    </location>
</feature>
<protein>
    <recommendedName>
        <fullName evidence="8">C2 domain-containing protein</fullName>
    </recommendedName>
</protein>
<feature type="region of interest" description="Disordered" evidence="6">
    <location>
        <begin position="30"/>
        <end position="59"/>
    </location>
</feature>
<feature type="compositionally biased region" description="Low complexity" evidence="6">
    <location>
        <begin position="1117"/>
        <end position="1131"/>
    </location>
</feature>
<dbReference type="Gene3D" id="2.60.40.150">
    <property type="entry name" value="C2 domain"/>
    <property type="match status" value="6"/>
</dbReference>
<feature type="compositionally biased region" description="Polar residues" evidence="6">
    <location>
        <begin position="1081"/>
        <end position="1093"/>
    </location>
</feature>
<dbReference type="CDD" id="cd04037">
    <property type="entry name" value="C2E_Ferlin"/>
    <property type="match status" value="1"/>
</dbReference>
<sequence length="1860" mass="209006">MLLIPGSDTEEAGEVTLRFKWNVALAGASSDATGALSPAEEVIPSDEPEEGDDGDPNELHISVLGAKDLQAMDSSAFGMGTKSSDPRVRIEVGSGGKFLKEKTETREKSLNPVWNEKFTVDIADPEESITLLVEDVDFGGLNDFMGKITVPLHSLVDKEPVRVWKRLGNKSSKIDSTGRGELEILLHWRHNKTKKVERTEDGGGFGSGFMNLIGAGESSDEEVDAPERVEAAPKSAEEIEKEKAEKEENDKKLKEALGDIEIKSGDYQIQVHIIECRDLKSEDLNGLSDPVCYIEAFGQKQNTKVMSQCLSCVFDERFIMNFRNVDKEKFEDGQIKITVMDADFGSRNDMIGSFVLDASRCYYRPGHEFYREWVGLVDDTDVDDAGIQGYLKCSISIIGPGDKMVKHDEESDKKMEKEREEKYGINPAIPPTIKRENLYLVTTVYRAEYLPVMDQNKFSKSGIDAFVKCEMGSASKRTKVETIKGDRGALNPVFNAEIWLPVTVPVMSDTIRYTMWDEDSGPQGNSLVATSTSKFNKLNADSNKSTPPHWVDLYGAQINGYELGNSLKKKDRDWKKHYNMYGTNAPHYRGRMLISQRIEKEAPEKNGEKRAAEPFRRKIKKDLKLSQLPLTDSYKVRAMVVSGTEIPKFRKSIGIGPPRKMQVKIQCGKNEFYSDRVENNNGVCEWYQMCESEDFKYPKDLDMCPDIIVSICKGKDTEIVPVAYKRYKFRDVVEGNFQNDCEWITFAEDKALDMLEDGQFPGSVLIRLGAGKSKDADMTYQEWDEALKSSRQKSAYQLRMHVFQGRSLPASDANGLMDPYFKINFNGMNINTKNKSEMKNGREVITTPSMIRKMTLDPLWYQTFTFDTQLPDPQFFPQVNFQLFDWDGMLDADDYAGCFNAVLTEKDIVDADAMNGMNPPEPKWYPLMKEEDGDCDGEILVSLQLMKKIRPEMQMPKIPNIKPSTRPAFVEIIVIGCRDLQPYQFLNLQFPKVEFSIDVADGKHELSTMNSKRPSGSNPNYLERIVMEVQMPDKAIFAPPMNIKLSDNRLAGMYKPVCGTGKVDMTPKLSWCPDTYVAPQKSGSEQDVRSQSGAIAMGKRKPKSPSATQGGIEEGGVPAADDAESSSSPVSPLLPPEMKSAIEEKLLEEDTGAGVFGALKHVNSPPPKEVGAMVEEKKDDDAPLGAVTTGPKKNKWFGKASQGPTDEEMIKEIAELLADDDDGKRYMEGREKIPEELECQLKTTPFETFRFYRGQKADRKEVGLLKGLIRVVQTKEELDACPFDLKTLLKPQKYTVRLYVLRGLSLMPMDVSLFGGPAKSDPYLRVNVGDDVFDDRKNYIKDQTEVDFYKCIELHTELPGAGLLEIEVKDYDEWTSDDLIGKTVIDLEDRWFDERWKLMGLENKNTAADRLRWATKPLETRELFIPTSHSPQGSLECWVDIMPTSEADMFPIDDITLPPSQVYECQLVVWRARDMVSMDALEDMNDLYFTAWIEGAKKQHTDIHWRAKNGKGSFNWRMKFDVELGHNTMAMKFPYLHIQAWDKDIFKYSDCIAEGLENLGDFFNRAYKKGEDVECFKKRNLPKELESARFRKMQKDARQKIEEEKRRETMSQLDLDPVAEEDVEMDVEQGGGGGGEGGGEEVEAGTEGADRKSSLGQEGEGIQLVPMGSAGSDGAVKPKNKGVVKALSERGRAVSKVVSMKEIKKNQKADFKKKQEIQKEKQKKQAQSDADETDKLIGSVKEYIGMGEDPPNSKWIKLMRKNEEGVVEAVGEVAISMIIIKKETAETNPNGFGRADPNQDPYLPGPTGRLSFSLNPFSMGLQLLGPALFGKCACICCVVFVLVVGYFVAPFLNIVLTLMK</sequence>
<evidence type="ECO:0000256" key="5">
    <source>
        <dbReference type="ARBA" id="ARBA00023136"/>
    </source>
</evidence>
<feature type="compositionally biased region" description="Acidic residues" evidence="6">
    <location>
        <begin position="1617"/>
        <end position="1627"/>
    </location>
</feature>
<gene>
    <name evidence="9" type="ORF">TeGR_g8178</name>
</gene>
<keyword evidence="2 7" id="KW-0812">Transmembrane</keyword>
<feature type="domain" description="C2" evidence="8">
    <location>
        <begin position="1277"/>
        <end position="1400"/>
    </location>
</feature>
<keyword evidence="5 7" id="KW-0472">Membrane</keyword>
<dbReference type="PROSITE" id="PS50004">
    <property type="entry name" value="C2"/>
    <property type="match status" value="6"/>
</dbReference>
<evidence type="ECO:0000256" key="1">
    <source>
        <dbReference type="ARBA" id="ARBA00004167"/>
    </source>
</evidence>
<dbReference type="EMBL" id="BRYB01000816">
    <property type="protein sequence ID" value="GMI38320.1"/>
    <property type="molecule type" value="Genomic_DNA"/>
</dbReference>